<accession>A0A0L8FVJ0</accession>
<sequence>MTVCVGSGRRIKKGKGLLQVFQNVEMTKNKRKRKLILVVAAIPQVQKKEEGKSFKKAHRLKPFY</sequence>
<name>A0A0L8FVJ0_OCTBM</name>
<protein>
    <submittedName>
        <fullName evidence="1">Uncharacterized protein</fullName>
    </submittedName>
</protein>
<gene>
    <name evidence="1" type="ORF">OCBIM_22006589mg</name>
</gene>
<dbReference type="AlphaFoldDB" id="A0A0L8FVJ0"/>
<reference evidence="1" key="1">
    <citation type="submission" date="2015-07" db="EMBL/GenBank/DDBJ databases">
        <title>MeaNS - Measles Nucleotide Surveillance Program.</title>
        <authorList>
            <person name="Tran T."/>
            <person name="Druce J."/>
        </authorList>
    </citation>
    <scope>NUCLEOTIDE SEQUENCE</scope>
    <source>
        <strain evidence="1">UCB-OBI-ISO-001</strain>
        <tissue evidence="1">Gonad</tissue>
    </source>
</reference>
<dbReference type="EMBL" id="KQ426027">
    <property type="protein sequence ID" value="KOF68726.1"/>
    <property type="molecule type" value="Genomic_DNA"/>
</dbReference>
<organism evidence="1">
    <name type="scientific">Octopus bimaculoides</name>
    <name type="common">California two-spotted octopus</name>
    <dbReference type="NCBI Taxonomy" id="37653"/>
    <lineage>
        <taxon>Eukaryota</taxon>
        <taxon>Metazoa</taxon>
        <taxon>Spiralia</taxon>
        <taxon>Lophotrochozoa</taxon>
        <taxon>Mollusca</taxon>
        <taxon>Cephalopoda</taxon>
        <taxon>Coleoidea</taxon>
        <taxon>Octopodiformes</taxon>
        <taxon>Octopoda</taxon>
        <taxon>Incirrata</taxon>
        <taxon>Octopodidae</taxon>
        <taxon>Octopus</taxon>
    </lineage>
</organism>
<evidence type="ECO:0000313" key="1">
    <source>
        <dbReference type="EMBL" id="KOF68726.1"/>
    </source>
</evidence>
<proteinExistence type="predicted"/>